<name>A0A6P1M8B8_9BACT</name>
<dbReference type="AlphaFoldDB" id="A0A6P1M8B8"/>
<dbReference type="EMBL" id="CP047593">
    <property type="protein sequence ID" value="QHI68764.1"/>
    <property type="molecule type" value="Genomic_DNA"/>
</dbReference>
<evidence type="ECO:0000313" key="2">
    <source>
        <dbReference type="Proteomes" id="UP000464954"/>
    </source>
</evidence>
<accession>A0A6P1M8B8</accession>
<dbReference type="RefSeq" id="WP_160627393.1">
    <property type="nucleotide sequence ID" value="NZ_CP047593.1"/>
</dbReference>
<dbReference type="Proteomes" id="UP000464954">
    <property type="component" value="Chromosome"/>
</dbReference>
<evidence type="ECO:0000313" key="1">
    <source>
        <dbReference type="EMBL" id="QHI68764.1"/>
    </source>
</evidence>
<protein>
    <submittedName>
        <fullName evidence="1">Uncharacterized protein</fullName>
    </submittedName>
</protein>
<sequence>MPCREGRATVRWVLPPDDSRKVWIASSFVKGFGSWQSPLHTLRQAGTDAARILMTLYLYEDMPTYGGIDPTTAIYRDYETEAIYTQQTMPWLFHTSQGTESVKMAFCSDRLDIHENANGEIHEFWRAFKKLVDRGFIYECLTVFTGVKINDDMCLLYPLHTFNKHGHPPKGEESLSGKMNRVADTFGLSASDSTGRFYGKFSFIADDDDVQAVGIYRLRFRNTNKAFDDVLHGWQGIQDSHRHWSEKADQWIQQIRDKQKMADSGC</sequence>
<gene>
    <name evidence="1" type="ORF">GT409_04640</name>
</gene>
<organism evidence="1 2">
    <name type="scientific">Tichowtungia aerotolerans</name>
    <dbReference type="NCBI Taxonomy" id="2697043"/>
    <lineage>
        <taxon>Bacteria</taxon>
        <taxon>Pseudomonadati</taxon>
        <taxon>Kiritimatiellota</taxon>
        <taxon>Tichowtungiia</taxon>
        <taxon>Tichowtungiales</taxon>
        <taxon>Tichowtungiaceae</taxon>
        <taxon>Tichowtungia</taxon>
    </lineage>
</organism>
<proteinExistence type="predicted"/>
<reference evidence="1 2" key="1">
    <citation type="submission" date="2020-01" db="EMBL/GenBank/DDBJ databases">
        <title>Ponticoccus aerotolerans gen. nov., sp. nov., an anaerobic bacterium and proposal of Ponticoccusceae fam. nov., Ponticoccusles ord. nov. and Ponticoccuse classis nov. in the phylum Kiritimatiellaeota.</title>
        <authorList>
            <person name="Zhou L.Y."/>
            <person name="Du Z.J."/>
        </authorList>
    </citation>
    <scope>NUCLEOTIDE SEQUENCE [LARGE SCALE GENOMIC DNA]</scope>
    <source>
        <strain evidence="1 2">S-5007</strain>
    </source>
</reference>
<dbReference type="KEGG" id="taer:GT409_04640"/>
<keyword evidence="2" id="KW-1185">Reference proteome</keyword>